<dbReference type="GO" id="GO:0043565">
    <property type="term" value="F:sequence-specific DNA binding"/>
    <property type="evidence" value="ECO:0007669"/>
    <property type="project" value="InterPro"/>
</dbReference>
<protein>
    <submittedName>
        <fullName evidence="5">Helix-turn-helix domain-containing protein</fullName>
    </submittedName>
    <submittedName>
        <fullName evidence="6">Transcriptional regulator, AraC family</fullName>
    </submittedName>
</protein>
<accession>A0A562PSA8</accession>
<dbReference type="InterPro" id="IPR037923">
    <property type="entry name" value="HTH-like"/>
</dbReference>
<dbReference type="SMART" id="SM00342">
    <property type="entry name" value="HTH_ARAC"/>
    <property type="match status" value="1"/>
</dbReference>
<dbReference type="PANTHER" id="PTHR46796">
    <property type="entry name" value="HTH-TYPE TRANSCRIPTIONAL ACTIVATOR RHAS-RELATED"/>
    <property type="match status" value="1"/>
</dbReference>
<reference evidence="6 7" key="1">
    <citation type="journal article" date="2015" name="Stand. Genomic Sci.">
        <title>Genomic Encyclopedia of Bacterial and Archaeal Type Strains, Phase III: the genomes of soil and plant-associated and newly described type strains.</title>
        <authorList>
            <person name="Whitman W.B."/>
            <person name="Woyke T."/>
            <person name="Klenk H.P."/>
            <person name="Zhou Y."/>
            <person name="Lilburn T.G."/>
            <person name="Beck B.J."/>
            <person name="De Vos P."/>
            <person name="Vandamme P."/>
            <person name="Eisen J.A."/>
            <person name="Garrity G."/>
            <person name="Hugenholtz P."/>
            <person name="Kyrpides N.C."/>
        </authorList>
    </citation>
    <scope>NUCLEOTIDE SEQUENCE [LARGE SCALE GENOMIC DNA]</scope>
    <source>
        <strain evidence="6 7">CGMCC 1.10685</strain>
    </source>
</reference>
<dbReference type="EMBL" id="CP046904">
    <property type="protein sequence ID" value="QGZ39365.1"/>
    <property type="molecule type" value="Genomic_DNA"/>
</dbReference>
<proteinExistence type="predicted"/>
<evidence type="ECO:0000259" key="4">
    <source>
        <dbReference type="PROSITE" id="PS01124"/>
    </source>
</evidence>
<evidence type="ECO:0000256" key="3">
    <source>
        <dbReference type="ARBA" id="ARBA00023163"/>
    </source>
</evidence>
<evidence type="ECO:0000256" key="1">
    <source>
        <dbReference type="ARBA" id="ARBA00023015"/>
    </source>
</evidence>
<dbReference type="InterPro" id="IPR009057">
    <property type="entry name" value="Homeodomain-like_sf"/>
</dbReference>
<feature type="domain" description="HTH araC/xylS-type" evidence="4">
    <location>
        <begin position="168"/>
        <end position="265"/>
    </location>
</feature>
<keyword evidence="1" id="KW-0805">Transcription regulation</keyword>
<dbReference type="InterPro" id="IPR003313">
    <property type="entry name" value="AraC-bd"/>
</dbReference>
<dbReference type="SUPFAM" id="SSF46689">
    <property type="entry name" value="Homeodomain-like"/>
    <property type="match status" value="2"/>
</dbReference>
<dbReference type="SUPFAM" id="SSF51215">
    <property type="entry name" value="Regulatory protein AraC"/>
    <property type="match status" value="1"/>
</dbReference>
<reference evidence="5 8" key="3">
    <citation type="submission" date="2019-12" db="EMBL/GenBank/DDBJ databases">
        <title>Draft Genome Sequences of Six Type Strains of the Genus Massilia.</title>
        <authorList>
            <person name="Miess H."/>
            <person name="Frediansyah A."/>
            <person name="Goeker M."/>
            <person name="Gross H."/>
        </authorList>
    </citation>
    <scope>NUCLEOTIDE SEQUENCE [LARGE SCALE GENOMIC DNA]</scope>
    <source>
        <strain evidence="5 8">DSM 26639</strain>
    </source>
</reference>
<dbReference type="InterPro" id="IPR018060">
    <property type="entry name" value="HTH_AraC"/>
</dbReference>
<dbReference type="InterPro" id="IPR050204">
    <property type="entry name" value="AraC_XylS_family_regulators"/>
</dbReference>
<evidence type="ECO:0000313" key="8">
    <source>
        <dbReference type="Proteomes" id="UP000437862"/>
    </source>
</evidence>
<gene>
    <name evidence="5" type="ORF">GO485_10115</name>
    <name evidence="6" type="ORF">IP92_02380</name>
</gene>
<dbReference type="AlphaFoldDB" id="A0A562PSA8"/>
<sequence>MTRAVRGAGFTIRAASWAGVTAVDACSDKAFPRHSHAEYGIGVILRGAQRSASARGNVDACAGDVIMVNPGEVHDGAPLGTQDRAWSMLYLPAAVIAQAVADLGGTARGELAPVVRDDRAAVLFKRLHRAALCDRTALLAWEEALLALLSQVSDGLSPAQGRVTPGVQRARQMLDDDPAGAWSLADLAAACGIDRFQLVRAFARATGLTPHAYLMQRRVDMACALLGRGMPLADAALASGFADQSHMTRVFTARYGITPGQYRQAVAGRAISFKT</sequence>
<reference evidence="6" key="2">
    <citation type="submission" date="2019-07" db="EMBL/GenBank/DDBJ databases">
        <authorList>
            <person name="Whitman W."/>
            <person name="Huntemann M."/>
            <person name="Clum A."/>
            <person name="Pillay M."/>
            <person name="Palaniappan K."/>
            <person name="Varghese N."/>
            <person name="Mikhailova N."/>
            <person name="Stamatis D."/>
            <person name="Reddy T."/>
            <person name="Daum C."/>
            <person name="Shapiro N."/>
            <person name="Ivanova N."/>
            <person name="Kyrpides N."/>
            <person name="Woyke T."/>
        </authorList>
    </citation>
    <scope>NUCLEOTIDE SEQUENCE</scope>
    <source>
        <strain evidence="6">CGMCC 1.10685</strain>
    </source>
</reference>
<dbReference type="Proteomes" id="UP000315112">
    <property type="component" value="Unassembled WGS sequence"/>
</dbReference>
<dbReference type="EMBL" id="VLKW01000004">
    <property type="protein sequence ID" value="TWI47322.1"/>
    <property type="molecule type" value="Genomic_DNA"/>
</dbReference>
<dbReference type="Gene3D" id="1.10.10.60">
    <property type="entry name" value="Homeodomain-like"/>
    <property type="match status" value="2"/>
</dbReference>
<name>A0A562PSA8_9BURK</name>
<dbReference type="RefSeq" id="WP_145874999.1">
    <property type="nucleotide sequence ID" value="NZ_CP046904.1"/>
</dbReference>
<evidence type="ECO:0000313" key="6">
    <source>
        <dbReference type="EMBL" id="TWI47322.1"/>
    </source>
</evidence>
<dbReference type="Proteomes" id="UP000437862">
    <property type="component" value="Chromosome"/>
</dbReference>
<dbReference type="Pfam" id="PF12833">
    <property type="entry name" value="HTH_18"/>
    <property type="match status" value="1"/>
</dbReference>
<evidence type="ECO:0000313" key="7">
    <source>
        <dbReference type="Proteomes" id="UP000315112"/>
    </source>
</evidence>
<keyword evidence="3" id="KW-0804">Transcription</keyword>
<dbReference type="Pfam" id="PF02311">
    <property type="entry name" value="AraC_binding"/>
    <property type="match status" value="1"/>
</dbReference>
<dbReference type="GO" id="GO:0003700">
    <property type="term" value="F:DNA-binding transcription factor activity"/>
    <property type="evidence" value="ECO:0007669"/>
    <property type="project" value="InterPro"/>
</dbReference>
<keyword evidence="2" id="KW-0238">DNA-binding</keyword>
<keyword evidence="8" id="KW-1185">Reference proteome</keyword>
<evidence type="ECO:0000256" key="2">
    <source>
        <dbReference type="ARBA" id="ARBA00023125"/>
    </source>
</evidence>
<evidence type="ECO:0000313" key="5">
    <source>
        <dbReference type="EMBL" id="QGZ39365.1"/>
    </source>
</evidence>
<dbReference type="PROSITE" id="PS01124">
    <property type="entry name" value="HTH_ARAC_FAMILY_2"/>
    <property type="match status" value="1"/>
</dbReference>
<dbReference type="PANTHER" id="PTHR46796:SF2">
    <property type="entry name" value="TRANSCRIPTIONAL REGULATORY PROTEIN"/>
    <property type="match status" value="1"/>
</dbReference>
<organism evidence="6 7">
    <name type="scientific">Pseudoduganella flava</name>
    <dbReference type="NCBI Taxonomy" id="871742"/>
    <lineage>
        <taxon>Bacteria</taxon>
        <taxon>Pseudomonadati</taxon>
        <taxon>Pseudomonadota</taxon>
        <taxon>Betaproteobacteria</taxon>
        <taxon>Burkholderiales</taxon>
        <taxon>Oxalobacteraceae</taxon>
        <taxon>Telluria group</taxon>
        <taxon>Pseudoduganella</taxon>
    </lineage>
</organism>
<dbReference type="OrthoDB" id="9809338at2"/>